<feature type="non-terminal residue" evidence="4">
    <location>
        <position position="379"/>
    </location>
</feature>
<evidence type="ECO:0000256" key="2">
    <source>
        <dbReference type="ARBA" id="ARBA00022729"/>
    </source>
</evidence>
<comment type="subcellular location">
    <subcellularLocation>
        <location evidence="1">Secreted</location>
    </subcellularLocation>
</comment>
<sequence>MGEGYHKISNGEGGSSVRTKLNAPLGRLTERSPLFTIRFDDGLADVYTKWKPFLDTKGVIGVSCVIATYPDVEAGYMTWTEIAEIEAAGWEITSHGNTNVDWRNITNSEIDSEIADSYNTLVAQGLTVRSIVPPFFSGQSIYGRQKCREYYRSAGTGYTVGIVEGPNPQAIDLYNICAARGDISGDYIATTPEGIAAAKVLVDEMETNSSWMIYFMHTWSQDLQDGFEEILDYVLGKSIDVVTYDEALDTFEPYSFVGRSFGVSEDSVMINEAHGAAVWVNNTETHLGIDAGEGNKGSGNTLIGHWAGKTMNGTGVTCIGNENGYQSTGSNCTYFGYRAGYRNLQSTCVFIGNSSGYDNNAGHSIGIGHQTLRDNTGYG</sequence>
<dbReference type="GO" id="GO:0005576">
    <property type="term" value="C:extracellular region"/>
    <property type="evidence" value="ECO:0007669"/>
    <property type="project" value="UniProtKB-SubCell"/>
</dbReference>
<name>A0A0F9A077_9ZZZZ</name>
<gene>
    <name evidence="4" type="ORF">LCGC14_2630820</name>
</gene>
<dbReference type="EMBL" id="LAZR01045122">
    <property type="protein sequence ID" value="KKK99632.1"/>
    <property type="molecule type" value="Genomic_DNA"/>
</dbReference>
<dbReference type="Pfam" id="PF01522">
    <property type="entry name" value="Polysacc_deac_1"/>
    <property type="match status" value="1"/>
</dbReference>
<dbReference type="Gene3D" id="3.20.20.370">
    <property type="entry name" value="Glycoside hydrolase/deacetylase"/>
    <property type="match status" value="1"/>
</dbReference>
<protein>
    <recommendedName>
        <fullName evidence="3">NodB homology domain-containing protein</fullName>
    </recommendedName>
</protein>
<dbReference type="GO" id="GO:0005975">
    <property type="term" value="P:carbohydrate metabolic process"/>
    <property type="evidence" value="ECO:0007669"/>
    <property type="project" value="InterPro"/>
</dbReference>
<evidence type="ECO:0000256" key="1">
    <source>
        <dbReference type="ARBA" id="ARBA00004613"/>
    </source>
</evidence>
<evidence type="ECO:0000313" key="4">
    <source>
        <dbReference type="EMBL" id="KKK99632.1"/>
    </source>
</evidence>
<accession>A0A0F9A077</accession>
<evidence type="ECO:0000259" key="3">
    <source>
        <dbReference type="Pfam" id="PF01522"/>
    </source>
</evidence>
<dbReference type="InterPro" id="IPR011330">
    <property type="entry name" value="Glyco_hydro/deAcase_b/a-brl"/>
</dbReference>
<dbReference type="InterPro" id="IPR002509">
    <property type="entry name" value="NODB_dom"/>
</dbReference>
<organism evidence="4">
    <name type="scientific">marine sediment metagenome</name>
    <dbReference type="NCBI Taxonomy" id="412755"/>
    <lineage>
        <taxon>unclassified sequences</taxon>
        <taxon>metagenomes</taxon>
        <taxon>ecological metagenomes</taxon>
    </lineage>
</organism>
<comment type="caution">
    <text evidence="4">The sequence shown here is derived from an EMBL/GenBank/DDBJ whole genome shotgun (WGS) entry which is preliminary data.</text>
</comment>
<dbReference type="PANTHER" id="PTHR34216">
    <property type="match status" value="1"/>
</dbReference>
<dbReference type="InterPro" id="IPR051398">
    <property type="entry name" value="Polysacch_Deacetylase"/>
</dbReference>
<dbReference type="PANTHER" id="PTHR34216:SF3">
    <property type="entry name" value="POLY-BETA-1,6-N-ACETYL-D-GLUCOSAMINE N-DEACETYLASE"/>
    <property type="match status" value="1"/>
</dbReference>
<dbReference type="AlphaFoldDB" id="A0A0F9A077"/>
<reference evidence="4" key="1">
    <citation type="journal article" date="2015" name="Nature">
        <title>Complex archaea that bridge the gap between prokaryotes and eukaryotes.</title>
        <authorList>
            <person name="Spang A."/>
            <person name="Saw J.H."/>
            <person name="Jorgensen S.L."/>
            <person name="Zaremba-Niedzwiedzka K."/>
            <person name="Martijn J."/>
            <person name="Lind A.E."/>
            <person name="van Eijk R."/>
            <person name="Schleper C."/>
            <person name="Guy L."/>
            <person name="Ettema T.J."/>
        </authorList>
    </citation>
    <scope>NUCLEOTIDE SEQUENCE</scope>
</reference>
<keyword evidence="2" id="KW-0732">Signal</keyword>
<dbReference type="GO" id="GO:0016810">
    <property type="term" value="F:hydrolase activity, acting on carbon-nitrogen (but not peptide) bonds"/>
    <property type="evidence" value="ECO:0007669"/>
    <property type="project" value="InterPro"/>
</dbReference>
<feature type="domain" description="NodB homology" evidence="3">
    <location>
        <begin position="35"/>
        <end position="135"/>
    </location>
</feature>
<proteinExistence type="predicted"/>
<dbReference type="SUPFAM" id="SSF88713">
    <property type="entry name" value="Glycoside hydrolase/deacetylase"/>
    <property type="match status" value="1"/>
</dbReference>